<dbReference type="Gene3D" id="3.40.1390.30">
    <property type="entry name" value="NIF3 (NGG1p interacting factor 3)-like"/>
    <property type="match status" value="3"/>
</dbReference>
<evidence type="ECO:0000256" key="4">
    <source>
        <dbReference type="ARBA" id="ARBA00022723"/>
    </source>
</evidence>
<evidence type="ECO:0000313" key="7">
    <source>
        <dbReference type="Proteomes" id="UP000033531"/>
    </source>
</evidence>
<comment type="similarity">
    <text evidence="1">Belongs to the GTP cyclohydrolase I type 2/NIF3 family.</text>
</comment>
<feature type="binding site" evidence="5">
    <location>
        <position position="255"/>
    </location>
    <ligand>
        <name>a divalent metal cation</name>
        <dbReference type="ChEBI" id="CHEBI:60240"/>
        <label>1</label>
    </ligand>
</feature>
<keyword evidence="4 5" id="KW-0479">Metal-binding</keyword>
<comment type="subunit">
    <text evidence="2">Homohexamer.</text>
</comment>
<dbReference type="InterPro" id="IPR002678">
    <property type="entry name" value="DUF34/NIF3"/>
</dbReference>
<dbReference type="RefSeq" id="WP_046324257.1">
    <property type="nucleotide sequence ID" value="NZ_JBHTMT010000006.1"/>
</dbReference>
<accession>A0A0F4LHJ6</accession>
<reference evidence="6 7" key="1">
    <citation type="submission" date="2015-01" db="EMBL/GenBank/DDBJ databases">
        <title>Comparative genomics of the lactic acid bacteria isolated from the honey bee gut.</title>
        <authorList>
            <person name="Ellegaard K.M."/>
            <person name="Tamarit D."/>
            <person name="Javelind E."/>
            <person name="Olofsson T."/>
            <person name="Andersson S.G."/>
            <person name="Vasquez A."/>
        </authorList>
    </citation>
    <scope>NUCLEOTIDE SEQUENCE [LARGE SCALE GENOMIC DNA]</scope>
    <source>
        <strain evidence="6 7">Hma8</strain>
    </source>
</reference>
<proteinExistence type="inferred from homology"/>
<dbReference type="SUPFAM" id="SSF102705">
    <property type="entry name" value="NIF3 (NGG1p interacting factor 3)-like"/>
    <property type="match status" value="1"/>
</dbReference>
<dbReference type="PATRIC" id="fig|1218507.3.peg.476"/>
<gene>
    <name evidence="6" type="ORF">JF74_03110</name>
</gene>
<protein>
    <recommendedName>
        <fullName evidence="3">GTP cyclohydrolase 1 type 2 homolog</fullName>
    </recommendedName>
</protein>
<name>A0A0F4LHJ6_9LACO</name>
<dbReference type="EMBL" id="JXLI01000006">
    <property type="protein sequence ID" value="KJY57808.1"/>
    <property type="molecule type" value="Genomic_DNA"/>
</dbReference>
<comment type="caution">
    <text evidence="6">The sequence shown here is derived from an EMBL/GenBank/DDBJ whole genome shotgun (WGS) entry which is preliminary data.</text>
</comment>
<feature type="binding site" evidence="5">
    <location>
        <position position="74"/>
    </location>
    <ligand>
        <name>a divalent metal cation</name>
        <dbReference type="ChEBI" id="CHEBI:60240"/>
        <label>1</label>
    </ligand>
</feature>
<organism evidence="6 7">
    <name type="scientific">Lactobacillus melliventris</name>
    <dbReference type="NCBI Taxonomy" id="1218507"/>
    <lineage>
        <taxon>Bacteria</taxon>
        <taxon>Bacillati</taxon>
        <taxon>Bacillota</taxon>
        <taxon>Bacilli</taxon>
        <taxon>Lactobacillales</taxon>
        <taxon>Lactobacillaceae</taxon>
        <taxon>Lactobacillus</taxon>
    </lineage>
</organism>
<dbReference type="GO" id="GO:0005737">
    <property type="term" value="C:cytoplasm"/>
    <property type="evidence" value="ECO:0007669"/>
    <property type="project" value="TreeGrafter"/>
</dbReference>
<evidence type="ECO:0000256" key="1">
    <source>
        <dbReference type="ARBA" id="ARBA00006964"/>
    </source>
</evidence>
<dbReference type="GO" id="GO:0046872">
    <property type="term" value="F:metal ion binding"/>
    <property type="evidence" value="ECO:0007669"/>
    <property type="project" value="UniProtKB-KW"/>
</dbReference>
<dbReference type="HOGENOM" id="CLU_089937_1_0_9"/>
<evidence type="ECO:0000256" key="3">
    <source>
        <dbReference type="ARBA" id="ARBA00022112"/>
    </source>
</evidence>
<dbReference type="AlphaFoldDB" id="A0A0F4LHJ6"/>
<dbReference type="STRING" id="1218507.JF74_03110"/>
<sequence>MKIREVIDHLISYERGVWPQNPTEPLGHDTTRDRILYGEKHIDDECYGIVTTCWATANVIEEAHKRGANLIIAHEALFWNHGDKQKWLKDSDNKTFLAKIKLLDKYKIVVRRDHDHLHSGIPKPGEPSEWVDGIFYGFAKELGWEKYLHPNLGIPLFIDLPNPMTAEEIGLHLIYKLNLNGCRIEGNPKTRCKKLMIPQHNLGEAKKCIEEIDKTDIDCLLTMEMIDFTLAEYIRDSSMVGLNKCIVQVGHFNTEEAGMKYMVHWLPNAIETQKIPISFVQSGDMYHYIAEN</sequence>
<evidence type="ECO:0000256" key="5">
    <source>
        <dbReference type="PIRSR" id="PIRSR602678-1"/>
    </source>
</evidence>
<dbReference type="OrthoDB" id="1116574at2"/>
<dbReference type="Pfam" id="PF01784">
    <property type="entry name" value="DUF34_NIF3"/>
    <property type="match status" value="1"/>
</dbReference>
<dbReference type="PANTHER" id="PTHR13799">
    <property type="entry name" value="NGG1 INTERACTING FACTOR 3"/>
    <property type="match status" value="1"/>
</dbReference>
<dbReference type="Proteomes" id="UP000033531">
    <property type="component" value="Unassembled WGS sequence"/>
</dbReference>
<dbReference type="PANTHER" id="PTHR13799:SF14">
    <property type="entry name" value="GTP CYCLOHYDROLASE 1 TYPE 2 HOMOLOG"/>
    <property type="match status" value="1"/>
</dbReference>
<dbReference type="InterPro" id="IPR036069">
    <property type="entry name" value="DUF34/NIF3_sf"/>
</dbReference>
<evidence type="ECO:0000313" key="6">
    <source>
        <dbReference type="EMBL" id="KJY57808.1"/>
    </source>
</evidence>
<feature type="binding site" evidence="5">
    <location>
        <position position="251"/>
    </location>
    <ligand>
        <name>a divalent metal cation</name>
        <dbReference type="ChEBI" id="CHEBI:60240"/>
        <label>1</label>
    </ligand>
</feature>
<evidence type="ECO:0000256" key="2">
    <source>
        <dbReference type="ARBA" id="ARBA00011643"/>
    </source>
</evidence>